<feature type="compositionally biased region" description="Polar residues" evidence="5">
    <location>
        <begin position="1370"/>
        <end position="1386"/>
    </location>
</feature>
<feature type="domain" description="PHD-type" evidence="6">
    <location>
        <begin position="2280"/>
        <end position="2330"/>
    </location>
</feature>
<feature type="region of interest" description="Disordered" evidence="5">
    <location>
        <begin position="2828"/>
        <end position="2855"/>
    </location>
</feature>
<feature type="compositionally biased region" description="Acidic residues" evidence="5">
    <location>
        <begin position="2549"/>
        <end position="2558"/>
    </location>
</feature>
<feature type="compositionally biased region" description="Basic residues" evidence="5">
    <location>
        <begin position="1809"/>
        <end position="1819"/>
    </location>
</feature>
<evidence type="ECO:0000256" key="5">
    <source>
        <dbReference type="SAM" id="MobiDB-lite"/>
    </source>
</evidence>
<dbReference type="Gene3D" id="3.30.40.10">
    <property type="entry name" value="Zinc/RING finger domain, C3HC4 (zinc finger)"/>
    <property type="match status" value="1"/>
</dbReference>
<feature type="compositionally biased region" description="Polar residues" evidence="5">
    <location>
        <begin position="2978"/>
        <end position="3001"/>
    </location>
</feature>
<feature type="compositionally biased region" description="Acidic residues" evidence="5">
    <location>
        <begin position="2220"/>
        <end position="2230"/>
    </location>
</feature>
<dbReference type="GO" id="GO:0045892">
    <property type="term" value="P:negative regulation of DNA-templated transcription"/>
    <property type="evidence" value="ECO:0007669"/>
    <property type="project" value="TreeGrafter"/>
</dbReference>
<keyword evidence="1" id="KW-0479">Metal-binding</keyword>
<feature type="region of interest" description="Disordered" evidence="5">
    <location>
        <begin position="1715"/>
        <end position="1865"/>
    </location>
</feature>
<evidence type="ECO:0000313" key="8">
    <source>
        <dbReference type="Proteomes" id="UP000887013"/>
    </source>
</evidence>
<organism evidence="7 8">
    <name type="scientific">Nephila pilipes</name>
    <name type="common">Giant wood spider</name>
    <name type="synonym">Nephila maculata</name>
    <dbReference type="NCBI Taxonomy" id="299642"/>
    <lineage>
        <taxon>Eukaryota</taxon>
        <taxon>Metazoa</taxon>
        <taxon>Ecdysozoa</taxon>
        <taxon>Arthropoda</taxon>
        <taxon>Chelicerata</taxon>
        <taxon>Arachnida</taxon>
        <taxon>Araneae</taxon>
        <taxon>Araneomorphae</taxon>
        <taxon>Entelegynae</taxon>
        <taxon>Araneoidea</taxon>
        <taxon>Nephilidae</taxon>
        <taxon>Nephila</taxon>
    </lineage>
</organism>
<dbReference type="GO" id="GO:0008270">
    <property type="term" value="F:zinc ion binding"/>
    <property type="evidence" value="ECO:0007669"/>
    <property type="project" value="UniProtKB-KW"/>
</dbReference>
<dbReference type="OrthoDB" id="6433098at2759"/>
<feature type="compositionally biased region" description="Acidic residues" evidence="5">
    <location>
        <begin position="2897"/>
        <end position="2907"/>
    </location>
</feature>
<feature type="region of interest" description="Disordered" evidence="5">
    <location>
        <begin position="1933"/>
        <end position="2232"/>
    </location>
</feature>
<evidence type="ECO:0000256" key="4">
    <source>
        <dbReference type="PROSITE-ProRule" id="PRU00146"/>
    </source>
</evidence>
<feature type="compositionally biased region" description="Basic and acidic residues" evidence="5">
    <location>
        <begin position="2085"/>
        <end position="2107"/>
    </location>
</feature>
<dbReference type="PROSITE" id="PS01359">
    <property type="entry name" value="ZF_PHD_1"/>
    <property type="match status" value="1"/>
</dbReference>
<feature type="compositionally biased region" description="Basic residues" evidence="5">
    <location>
        <begin position="2471"/>
        <end position="2481"/>
    </location>
</feature>
<feature type="compositionally biased region" description="Basic and acidic residues" evidence="5">
    <location>
        <begin position="2454"/>
        <end position="2467"/>
    </location>
</feature>
<feature type="compositionally biased region" description="Basic residues" evidence="5">
    <location>
        <begin position="2012"/>
        <end position="2021"/>
    </location>
</feature>
<feature type="compositionally biased region" description="Basic and acidic residues" evidence="5">
    <location>
        <begin position="293"/>
        <end position="302"/>
    </location>
</feature>
<dbReference type="InterPro" id="IPR028938">
    <property type="entry name" value="Rsf1-like"/>
</dbReference>
<dbReference type="InterPro" id="IPR013083">
    <property type="entry name" value="Znf_RING/FYVE/PHD"/>
</dbReference>
<feature type="compositionally biased region" description="Basic and acidic residues" evidence="5">
    <location>
        <begin position="1842"/>
        <end position="1853"/>
    </location>
</feature>
<feature type="region of interest" description="Disordered" evidence="5">
    <location>
        <begin position="838"/>
        <end position="937"/>
    </location>
</feature>
<feature type="compositionally biased region" description="Polar residues" evidence="5">
    <location>
        <begin position="1969"/>
        <end position="1978"/>
    </location>
</feature>
<feature type="compositionally biased region" description="Basic and acidic residues" evidence="5">
    <location>
        <begin position="310"/>
        <end position="319"/>
    </location>
</feature>
<feature type="compositionally biased region" description="Basic residues" evidence="5">
    <location>
        <begin position="2192"/>
        <end position="2205"/>
    </location>
</feature>
<accession>A0A8X6QWL2</accession>
<feature type="compositionally biased region" description="Basic and acidic residues" evidence="5">
    <location>
        <begin position="1758"/>
        <end position="1775"/>
    </location>
</feature>
<dbReference type="InterPro" id="IPR001965">
    <property type="entry name" value="Znf_PHD"/>
</dbReference>
<feature type="region of interest" description="Disordered" evidence="5">
    <location>
        <begin position="399"/>
        <end position="436"/>
    </location>
</feature>
<dbReference type="CDD" id="cd15543">
    <property type="entry name" value="PHD_RSF1"/>
    <property type="match status" value="1"/>
</dbReference>
<name>A0A8X6QWL2_NEPPI</name>
<dbReference type="PANTHER" id="PTHR14296">
    <property type="entry name" value="REMODELING AND SPACING FACTOR 1"/>
    <property type="match status" value="1"/>
</dbReference>
<dbReference type="SUPFAM" id="SSF57903">
    <property type="entry name" value="FYVE/PHD zinc finger"/>
    <property type="match status" value="1"/>
</dbReference>
<feature type="compositionally biased region" description="Basic and acidic residues" evidence="5">
    <location>
        <begin position="2373"/>
        <end position="2382"/>
    </location>
</feature>
<feature type="compositionally biased region" description="Basic and acidic residues" evidence="5">
    <location>
        <begin position="2647"/>
        <end position="2659"/>
    </location>
</feature>
<dbReference type="EMBL" id="BMAW01083468">
    <property type="protein sequence ID" value="GFU34213.1"/>
    <property type="molecule type" value="Genomic_DNA"/>
</dbReference>
<dbReference type="GO" id="GO:0031213">
    <property type="term" value="C:RSF complex"/>
    <property type="evidence" value="ECO:0007669"/>
    <property type="project" value="InterPro"/>
</dbReference>
<evidence type="ECO:0000256" key="2">
    <source>
        <dbReference type="ARBA" id="ARBA00022771"/>
    </source>
</evidence>
<feature type="compositionally biased region" description="Polar residues" evidence="5">
    <location>
        <begin position="1715"/>
        <end position="1724"/>
    </location>
</feature>
<dbReference type="InterPro" id="IPR019787">
    <property type="entry name" value="Znf_PHD-finger"/>
</dbReference>
<dbReference type="PANTHER" id="PTHR14296:SF16">
    <property type="entry name" value="REMODELING AND SPACING FACTOR 1"/>
    <property type="match status" value="1"/>
</dbReference>
<feature type="region of interest" description="Disordered" evidence="5">
    <location>
        <begin position="1020"/>
        <end position="1041"/>
    </location>
</feature>
<gene>
    <name evidence="7" type="primary">RSF1</name>
    <name evidence="7" type="ORF">NPIL_355521</name>
</gene>
<feature type="compositionally biased region" description="Basic and acidic residues" evidence="5">
    <location>
        <begin position="2392"/>
        <end position="2409"/>
    </location>
</feature>
<feature type="region of interest" description="Disordered" evidence="5">
    <location>
        <begin position="2445"/>
        <end position="2739"/>
    </location>
</feature>
<protein>
    <submittedName>
        <fullName evidence="7">Remodeling and spacing factor 1</fullName>
    </submittedName>
</protein>
<reference evidence="7" key="1">
    <citation type="submission" date="2020-08" db="EMBL/GenBank/DDBJ databases">
        <title>Multicomponent nature underlies the extraordinary mechanical properties of spider dragline silk.</title>
        <authorList>
            <person name="Kono N."/>
            <person name="Nakamura H."/>
            <person name="Mori M."/>
            <person name="Yoshida Y."/>
            <person name="Ohtoshi R."/>
            <person name="Malay A.D."/>
            <person name="Moran D.A.P."/>
            <person name="Tomita M."/>
            <person name="Numata K."/>
            <person name="Arakawa K."/>
        </authorList>
    </citation>
    <scope>NUCLEOTIDE SEQUENCE</scope>
</reference>
<evidence type="ECO:0000259" key="6">
    <source>
        <dbReference type="PROSITE" id="PS50016"/>
    </source>
</evidence>
<dbReference type="SMART" id="SM00249">
    <property type="entry name" value="PHD"/>
    <property type="match status" value="1"/>
</dbReference>
<feature type="compositionally biased region" description="Basic and acidic residues" evidence="5">
    <location>
        <begin position="1482"/>
        <end position="1509"/>
    </location>
</feature>
<feature type="compositionally biased region" description="Polar residues" evidence="5">
    <location>
        <begin position="1946"/>
        <end position="1962"/>
    </location>
</feature>
<dbReference type="GO" id="GO:0042393">
    <property type="term" value="F:histone binding"/>
    <property type="evidence" value="ECO:0007669"/>
    <property type="project" value="TreeGrafter"/>
</dbReference>
<feature type="compositionally biased region" description="Basic and acidic residues" evidence="5">
    <location>
        <begin position="705"/>
        <end position="716"/>
    </location>
</feature>
<feature type="compositionally biased region" description="Polar residues" evidence="5">
    <location>
        <begin position="839"/>
        <end position="853"/>
    </location>
</feature>
<feature type="region of interest" description="Disordered" evidence="5">
    <location>
        <begin position="1468"/>
        <end position="1527"/>
    </location>
</feature>
<dbReference type="InterPro" id="IPR011011">
    <property type="entry name" value="Znf_FYVE_PHD"/>
</dbReference>
<feature type="compositionally biased region" description="Basic and acidic residues" evidence="5">
    <location>
        <begin position="2180"/>
        <end position="2191"/>
    </location>
</feature>
<feature type="compositionally biased region" description="Basic and acidic residues" evidence="5">
    <location>
        <begin position="854"/>
        <end position="891"/>
    </location>
</feature>
<dbReference type="Proteomes" id="UP000887013">
    <property type="component" value="Unassembled WGS sequence"/>
</dbReference>
<comment type="caution">
    <text evidence="7">The sequence shown here is derived from an EMBL/GenBank/DDBJ whole genome shotgun (WGS) entry which is preliminary data.</text>
</comment>
<feature type="compositionally biased region" description="Polar residues" evidence="5">
    <location>
        <begin position="908"/>
        <end position="924"/>
    </location>
</feature>
<feature type="compositionally biased region" description="Basic residues" evidence="5">
    <location>
        <begin position="2530"/>
        <end position="2545"/>
    </location>
</feature>
<sequence>MSAVVNSWIAYCELKHRKTPLLDFIVPLAEALMASGKLDAQYQRHRGIRRPSKTSRSLLNVGDHLPFCHEYSSVDGWELERFGYKKAKLSVKLEILKRLLELQFDSNAKFKSEVNKLDAHSLRIPPIGRDIDGQMYWYQLDKEYNMRLYRQGVGDESAWTLLCSTTDHLKNLLSSLEKNITNTTPQASDVASKEEITDSAIPKQETDGEDLTSCMSQTKPCAIIIKTEKKDLLSTYKVTNILKTPSKVDTTNDIPEKDLEAPSETSSLELETKVKECPDNQKETKIIDVIKKEEDSTQKEDVAPMEIDDEKDKKGTLPEVAPKIDDETTIVKVPIVDKKSIISDNTSEENINANVPDTLKNSSTQEIVPEVKFKDSKIKLYEKWNNEKKQAAAAAAIESAEEVKPVSSVPNRQELNDPKESVPEDLTMSHKAPSENLVCKPNSVKISSNEPSLDTASRGDEVPMDLSVSCRSSDSVCKNSATDLSSNNKKRTLAELEKTSLSYNGGSTRPPFPISDNCKTIDLKYPNTSEAPRPFKKKHLSMAMDESVKDTGDHGRKSVIFEVKNNKLFNQYQENRHSDSVINDRTPTNAGFSHLQALQNMCNENPMTCFQSNIINSAGQEKRASFESSYAKYGLEKFSYSETACDNLSKKYAFSNTQLSGDMKHISDRTEPALLLKSNLQSGSEITPRDHSQSKSIISSSGMAENKKSIVKDEKSVPQNKNSNHVETVLPSTFSSVEKVEKQKVIDRCTKALNQNVPATAESNNSCVNMHTKLKKETNSDNLEEPMIMEKFSKSHEHIAELSKVKHTVTSMLRQDTLTPKSDNLTLCSSVAIKPSVIPSVSNSNQNDKSVASDSERDFELTHITKEKLPKSDERETKNGKLIKTELKENSVEQDNNILAKSVKDENPQSLPSEQPETPTSTGVCTKPDKTPLATSEPMDVDDKYLIITSNSTEVPLTAQGKNSDIVEKKCISAISSKESIKSPSSDYKITVPTTTISKSGVPKCIAEKSEHAIASALSVSHEKPKEEIKDDNSDNSNNVKNSKLIADSKTVSINSKTVCADVAVPKQEIDEISENVEFVSDSTSLTNENNTVPYKNEKCDKKQSSMDTLKIELNNQNSSDTVTQQVSISCSLNLNDSSLNVEQNQNVSIKKDVSNSSIVTSTVNNLGTNEKKIVSKTTLSELNIKTEESSLLKAEHNKNNSDESLCKTQILITDENKSLENSVSGEIVKVEHESCTVSESVCIDNPTGICSETVEPAIISKVNLEKHSEVSVKKLQSNKSKIPETVAESHSNKTSISESIKKIPENAEIHVKKDNSITEILKESKTNISDKNEVNIEISTTKVENDKSQCETDKNTDVKVNISMSNKLLNQSENTVNEPLETNDSSETKITPKSEVLVNSETSESPTNQLEFKSTEKSEEGNSSSNINNSQIEIEDKVLVNVSPTKVMKKDETCSDIVPLQMKEFREDVKSEADAGSTSRNEVKGESDIQIDKASSDFKKSLNKKENKISNSSVKSSAGDNLTSSNETKIVKESEIGADHLKNKTSVKIESADDSLKSDTLMSEANIDSSKEKTQKNKVEKDICVKSKNDVQSATLKIKKDISQEINAKVKSNISVEETVIDEQNKEIYVNSKKNVQHSSLESKTDLQEPATKQSEKDTSKVIKSSLETLVKEKGTDQSKNKSSKKSISEICKTEVDDLKLQIMEIDIVEVPNLQPNASTVSNKLEAKSSEISQDDTSDKEFVKPIPPPVSVGNKNTVKESEVSKASIDSKESEEGNNLIIGLDTSDTESAQRSNKKKNDRRTSNKASRSKNKTRSKSNCKMEVSDNSQELLNKSELPVENSEKNETAESKTSKKGTKQTKFTKNDKHILVEDIKPEVSKDSVTASVGKRRSKPVESVSGEIKFDFLCNLDIKNPLNLYLVMNSRCLETKGRHPHCGQLDKKPLLSTSPSKPKLITTFSLDTNDEVQIINSTGSPSPTKKKRGRLRQRGPVAKPKEPSPVPEPAKCPSKSPRQRGRRSSKKAASASGKDDFTIPEGFLEILSNSQSETTKAEPQRRSRGQKSMVSTPSLQSSESESAPIKRSRRIQEQHQKKMSELAVEMEREQRMLEQLAKKSVKKGATPKSTLKAQETKNSRAAKSKFQPPTPEETLLESKRTTRKMNSRSRNMTKMTLMYEDESKDSEFSTSRETEKSKKRRRGKGARKGYKPWDLSSESSSSIEELTEEEEEEHEEPLVFEVNEDEFACEEIDEDAEPIVVRRARTAKKALEDTTTAEENVVIDDKPCSKCGKYDKPEWILLCDKCDNGYHTTCLIPPLVIIPEGDWYCQPCEHAFLCEILQKELHRLELILKQREREELRKQRLAYVGISLDNVLKPEKKEKSDESSKEDEETDEGDNKGRRAKESSDDERQKKLYGKRSVRARRNVNYQFKEYDALIASAIQEEMLGGKLTEDEEDLKVKVKDKDSDKTFTAKIPRRGGRKRASRLNDLDFSDEDLDSGEEYKGSSSESEQTAPPSSHGSDGESAASGEWRIVRTKGKPKRKPRRRRRGSSEEDWEEENESDTYRPATRRAAQKAISYREISSDDDEWNPKPKMSKKRKKEFSSEDSEASYKKKKPKRKSRVRKWASSSSSEEESERSMSFSKSSEGSEDEWKVKKSSEGTRLKININKKVLSSDENDDSQESAPKKRSNKIVSEAESDEEEEDEDDENQDDEDEDEEEEEGSSEEEEEDDEEEEEEVVEKKVAVKKSDVIQQKVELKPVSVSIVREQISNVKEPVKLDVAKTSETVSVLKKDNIPPVESPKEKVVVGNVKDKVPLRTVKKEATKMVPCVIPYDKSPKSGHGTTPDEENEEVVKDKTESALNAAKQLSFTKKIPIASASRPHNTTARPFTSSIIQPFSNIDDENDSDDEVPLERIPPTAPAPLPPKSLSFTRESEYTPAKELSGFTYTTPEEKCFPPTYSSLATFQDYSSRPSPLKPSLVETYSNNSSPSKLTPLDSYSQTSSPKGFISLDSYSDSRKKKQHFYGTPEPETAPRPVPEGYQGEIRFPPSPTTYSQRSPPHVSRDAGTPPRFHSQYPDTYAPPRSPEYYQNQQYYPGEERIPRPAYQPNYVPPEHGPPYVPNPYVATPVMQPNGGFMIDTLLRARNPENEEDELTGVTDIVSYITQE</sequence>
<dbReference type="PROSITE" id="PS50016">
    <property type="entry name" value="ZF_PHD_2"/>
    <property type="match status" value="1"/>
</dbReference>
<feature type="compositionally biased region" description="Polar residues" evidence="5">
    <location>
        <begin position="2877"/>
        <end position="2894"/>
    </location>
</feature>
<feature type="region of interest" description="Disordered" evidence="5">
    <location>
        <begin position="1635"/>
        <end position="1665"/>
    </location>
</feature>
<feature type="compositionally biased region" description="Basic residues" evidence="5">
    <location>
        <begin position="2609"/>
        <end position="2621"/>
    </location>
</feature>
<proteinExistence type="predicted"/>
<feature type="compositionally biased region" description="Low complexity" evidence="5">
    <location>
        <begin position="1422"/>
        <end position="1431"/>
    </location>
</feature>
<keyword evidence="3" id="KW-0862">Zinc</keyword>
<keyword evidence="2 4" id="KW-0863">Zinc-finger</keyword>
<feature type="compositionally biased region" description="Basic residues" evidence="5">
    <location>
        <begin position="1979"/>
        <end position="1988"/>
    </location>
</feature>
<feature type="region of interest" description="Disordered" evidence="5">
    <location>
        <begin position="680"/>
        <end position="723"/>
    </location>
</feature>
<feature type="region of interest" description="Disordered" evidence="5">
    <location>
        <begin position="2963"/>
        <end position="3119"/>
    </location>
</feature>
<dbReference type="InterPro" id="IPR019786">
    <property type="entry name" value="Zinc_finger_PHD-type_CS"/>
</dbReference>
<feature type="compositionally biased region" description="Pro residues" evidence="5">
    <location>
        <begin position="3106"/>
        <end position="3117"/>
    </location>
</feature>
<feature type="compositionally biased region" description="Basic and acidic residues" evidence="5">
    <location>
        <begin position="1021"/>
        <end position="1033"/>
    </location>
</feature>
<feature type="compositionally biased region" description="Acidic residues" evidence="5">
    <location>
        <begin position="2693"/>
        <end position="2735"/>
    </location>
</feature>
<evidence type="ECO:0000256" key="1">
    <source>
        <dbReference type="ARBA" id="ARBA00022723"/>
    </source>
</evidence>
<feature type="compositionally biased region" description="Polar residues" evidence="5">
    <location>
        <begin position="1394"/>
        <end position="1413"/>
    </location>
</feature>
<feature type="region of interest" description="Disordered" evidence="5">
    <location>
        <begin position="293"/>
        <end position="319"/>
    </location>
</feature>
<feature type="compositionally biased region" description="Polar residues" evidence="5">
    <location>
        <begin position="2061"/>
        <end position="2071"/>
    </location>
</feature>
<feature type="region of interest" description="Disordered" evidence="5">
    <location>
        <begin position="249"/>
        <end position="270"/>
    </location>
</feature>
<dbReference type="Pfam" id="PF00628">
    <property type="entry name" value="PHD"/>
    <property type="match status" value="1"/>
</dbReference>
<evidence type="ECO:0000313" key="7">
    <source>
        <dbReference type="EMBL" id="GFU34213.1"/>
    </source>
</evidence>
<feature type="compositionally biased region" description="Acidic residues" evidence="5">
    <location>
        <begin position="2487"/>
        <end position="2496"/>
    </location>
</feature>
<feature type="region of interest" description="Disordered" evidence="5">
    <location>
        <begin position="2869"/>
        <end position="2950"/>
    </location>
</feature>
<feature type="region of interest" description="Disordered" evidence="5">
    <location>
        <begin position="2373"/>
        <end position="2413"/>
    </location>
</feature>
<keyword evidence="8" id="KW-1185">Reference proteome</keyword>
<evidence type="ECO:0000256" key="3">
    <source>
        <dbReference type="ARBA" id="ARBA00022833"/>
    </source>
</evidence>
<feature type="region of interest" description="Disordered" evidence="5">
    <location>
        <begin position="1370"/>
        <end position="1431"/>
    </location>
</feature>
<feature type="compositionally biased region" description="Polar residues" evidence="5">
    <location>
        <begin position="1510"/>
        <end position="1527"/>
    </location>
</feature>